<sequence>ALTFPLPINAAYGSKLGLIDGCVYFTSTHDFEADIATNRVFKVNLPLDGEPTEPILVEIDIKPETLNLKSKGKWIMCLIRLPEDYNVADIDPNSVFLEDEIPADRVWLEREFAVVKFSRSEAQDILEAGEMELTVSGELVDGTIFEGTDTIRVIDRGRPKPAKYQPRAVGSYKTAAKPYKTN</sequence>
<evidence type="ECO:0000256" key="1">
    <source>
        <dbReference type="SAM" id="MobiDB-lite"/>
    </source>
</evidence>
<feature type="region of interest" description="Disordered" evidence="1">
    <location>
        <begin position="160"/>
        <end position="182"/>
    </location>
</feature>
<feature type="non-terminal residue" evidence="2">
    <location>
        <position position="1"/>
    </location>
</feature>
<accession>X1HQH3</accession>
<dbReference type="EMBL" id="BARU01017350">
    <property type="protein sequence ID" value="GAH59320.1"/>
    <property type="molecule type" value="Genomic_DNA"/>
</dbReference>
<dbReference type="AlphaFoldDB" id="X1HQH3"/>
<gene>
    <name evidence="2" type="ORF">S03H2_28796</name>
</gene>
<evidence type="ECO:0000313" key="2">
    <source>
        <dbReference type="EMBL" id="GAH59320.1"/>
    </source>
</evidence>
<comment type="caution">
    <text evidence="2">The sequence shown here is derived from an EMBL/GenBank/DDBJ whole genome shotgun (WGS) entry which is preliminary data.</text>
</comment>
<protein>
    <submittedName>
        <fullName evidence="2">Uncharacterized protein</fullName>
    </submittedName>
</protein>
<reference evidence="2" key="1">
    <citation type="journal article" date="2014" name="Front. Microbiol.">
        <title>High frequency of phylogenetically diverse reductive dehalogenase-homologous genes in deep subseafloor sedimentary metagenomes.</title>
        <authorList>
            <person name="Kawai M."/>
            <person name="Futagami T."/>
            <person name="Toyoda A."/>
            <person name="Takaki Y."/>
            <person name="Nishi S."/>
            <person name="Hori S."/>
            <person name="Arai W."/>
            <person name="Tsubouchi T."/>
            <person name="Morono Y."/>
            <person name="Uchiyama I."/>
            <person name="Ito T."/>
            <person name="Fujiyama A."/>
            <person name="Inagaki F."/>
            <person name="Takami H."/>
        </authorList>
    </citation>
    <scope>NUCLEOTIDE SEQUENCE</scope>
    <source>
        <strain evidence="2">Expedition CK06-06</strain>
    </source>
</reference>
<proteinExistence type="predicted"/>
<name>X1HQH3_9ZZZZ</name>
<organism evidence="2">
    <name type="scientific">marine sediment metagenome</name>
    <dbReference type="NCBI Taxonomy" id="412755"/>
    <lineage>
        <taxon>unclassified sequences</taxon>
        <taxon>metagenomes</taxon>
        <taxon>ecological metagenomes</taxon>
    </lineage>
</organism>